<evidence type="ECO:0000313" key="3">
    <source>
        <dbReference type="Proteomes" id="UP001153620"/>
    </source>
</evidence>
<sequence>MKIKDKILFFISLGSIIQLISCNSIKTIKPQIVKYEFHQLSKFGYSFFYQLSDGHIRNETGLFDDKAGILRVTGIYSYIDEDQNKHLVRYSADENGFVTNDDTEDIEADISINQPMEISSAAVATLSG</sequence>
<dbReference type="OrthoDB" id="6629557at2759"/>
<dbReference type="InterPro" id="IPR000618">
    <property type="entry name" value="Insect_cuticle"/>
</dbReference>
<gene>
    <name evidence="2" type="ORF">CHIRRI_LOCUS3188</name>
</gene>
<dbReference type="EMBL" id="OU895877">
    <property type="protein sequence ID" value="CAG9800238.1"/>
    <property type="molecule type" value="Genomic_DNA"/>
</dbReference>
<reference evidence="2" key="2">
    <citation type="submission" date="2022-10" db="EMBL/GenBank/DDBJ databases">
        <authorList>
            <consortium name="ENA_rothamsted_submissions"/>
            <consortium name="culmorum"/>
            <person name="King R."/>
        </authorList>
    </citation>
    <scope>NUCLEOTIDE SEQUENCE</scope>
</reference>
<dbReference type="Proteomes" id="UP001153620">
    <property type="component" value="Chromosome 1"/>
</dbReference>
<accession>A0A9N9RL34</accession>
<evidence type="ECO:0000313" key="2">
    <source>
        <dbReference type="EMBL" id="CAG9800238.1"/>
    </source>
</evidence>
<organism evidence="2 3">
    <name type="scientific">Chironomus riparius</name>
    <dbReference type="NCBI Taxonomy" id="315576"/>
    <lineage>
        <taxon>Eukaryota</taxon>
        <taxon>Metazoa</taxon>
        <taxon>Ecdysozoa</taxon>
        <taxon>Arthropoda</taxon>
        <taxon>Hexapoda</taxon>
        <taxon>Insecta</taxon>
        <taxon>Pterygota</taxon>
        <taxon>Neoptera</taxon>
        <taxon>Endopterygota</taxon>
        <taxon>Diptera</taxon>
        <taxon>Nematocera</taxon>
        <taxon>Chironomoidea</taxon>
        <taxon>Chironomidae</taxon>
        <taxon>Chironominae</taxon>
        <taxon>Chironomus</taxon>
    </lineage>
</organism>
<name>A0A9N9RL34_9DIPT</name>
<proteinExistence type="predicted"/>
<dbReference type="Pfam" id="PF00379">
    <property type="entry name" value="Chitin_bind_4"/>
    <property type="match status" value="1"/>
</dbReference>
<dbReference type="GO" id="GO:0042302">
    <property type="term" value="F:structural constituent of cuticle"/>
    <property type="evidence" value="ECO:0007669"/>
    <property type="project" value="UniProtKB-UniRule"/>
</dbReference>
<dbReference type="PROSITE" id="PS51155">
    <property type="entry name" value="CHIT_BIND_RR_2"/>
    <property type="match status" value="1"/>
</dbReference>
<dbReference type="AlphaFoldDB" id="A0A9N9RL34"/>
<keyword evidence="3" id="KW-1185">Reference proteome</keyword>
<evidence type="ECO:0000256" key="1">
    <source>
        <dbReference type="PROSITE-ProRule" id="PRU00497"/>
    </source>
</evidence>
<protein>
    <submittedName>
        <fullName evidence="2">Uncharacterized protein</fullName>
    </submittedName>
</protein>
<reference evidence="2" key="1">
    <citation type="submission" date="2022-01" db="EMBL/GenBank/DDBJ databases">
        <authorList>
            <person name="King R."/>
        </authorList>
    </citation>
    <scope>NUCLEOTIDE SEQUENCE</scope>
</reference>
<keyword evidence="1" id="KW-0193">Cuticle</keyword>